<comment type="caution">
    <text evidence="1">The sequence shown here is derived from an EMBL/GenBank/DDBJ whole genome shotgun (WGS) entry which is preliminary data.</text>
</comment>
<evidence type="ECO:0000313" key="1">
    <source>
        <dbReference type="EMBL" id="GFU49209.1"/>
    </source>
</evidence>
<dbReference type="Proteomes" id="UP000887013">
    <property type="component" value="Unassembled WGS sequence"/>
</dbReference>
<gene>
    <name evidence="1" type="ORF">NPIL_342021</name>
</gene>
<dbReference type="AlphaFoldDB" id="A0A8X6QWW2"/>
<evidence type="ECO:0000313" key="2">
    <source>
        <dbReference type="Proteomes" id="UP000887013"/>
    </source>
</evidence>
<accession>A0A8X6QWW2</accession>
<proteinExistence type="predicted"/>
<organism evidence="1 2">
    <name type="scientific">Nephila pilipes</name>
    <name type="common">Giant wood spider</name>
    <name type="synonym">Nephila maculata</name>
    <dbReference type="NCBI Taxonomy" id="299642"/>
    <lineage>
        <taxon>Eukaryota</taxon>
        <taxon>Metazoa</taxon>
        <taxon>Ecdysozoa</taxon>
        <taxon>Arthropoda</taxon>
        <taxon>Chelicerata</taxon>
        <taxon>Arachnida</taxon>
        <taxon>Araneae</taxon>
        <taxon>Araneomorphae</taxon>
        <taxon>Entelegynae</taxon>
        <taxon>Araneoidea</taxon>
        <taxon>Nephilidae</taxon>
        <taxon>Nephila</taxon>
    </lineage>
</organism>
<dbReference type="EMBL" id="BMAW01037609">
    <property type="protein sequence ID" value="GFU49209.1"/>
    <property type="molecule type" value="Genomic_DNA"/>
</dbReference>
<sequence length="88" mass="10468">MDSEVNRKQEKTTLGEEIRMGQNAIDIIKRWRKSRSFREIEYFIQDIQLYRANQSLKKFGSPLHLMQTVMLAIKLGNYRFVVHLAIIL</sequence>
<protein>
    <submittedName>
        <fullName evidence="1">Uncharacterized protein</fullName>
    </submittedName>
</protein>
<keyword evidence="2" id="KW-1185">Reference proteome</keyword>
<name>A0A8X6QWW2_NEPPI</name>
<reference evidence="1" key="1">
    <citation type="submission" date="2020-08" db="EMBL/GenBank/DDBJ databases">
        <title>Multicomponent nature underlies the extraordinary mechanical properties of spider dragline silk.</title>
        <authorList>
            <person name="Kono N."/>
            <person name="Nakamura H."/>
            <person name="Mori M."/>
            <person name="Yoshida Y."/>
            <person name="Ohtoshi R."/>
            <person name="Malay A.D."/>
            <person name="Moran D.A.P."/>
            <person name="Tomita M."/>
            <person name="Numata K."/>
            <person name="Arakawa K."/>
        </authorList>
    </citation>
    <scope>NUCLEOTIDE SEQUENCE</scope>
</reference>